<name>A0A5N6Q814_9ASTR</name>
<accession>A0A5N6Q814</accession>
<evidence type="ECO:0000313" key="1">
    <source>
        <dbReference type="EMBL" id="KAD7480001.1"/>
    </source>
</evidence>
<keyword evidence="2" id="KW-1185">Reference proteome</keyword>
<organism evidence="1 2">
    <name type="scientific">Mikania micrantha</name>
    <name type="common">bitter vine</name>
    <dbReference type="NCBI Taxonomy" id="192012"/>
    <lineage>
        <taxon>Eukaryota</taxon>
        <taxon>Viridiplantae</taxon>
        <taxon>Streptophyta</taxon>
        <taxon>Embryophyta</taxon>
        <taxon>Tracheophyta</taxon>
        <taxon>Spermatophyta</taxon>
        <taxon>Magnoliopsida</taxon>
        <taxon>eudicotyledons</taxon>
        <taxon>Gunneridae</taxon>
        <taxon>Pentapetalae</taxon>
        <taxon>asterids</taxon>
        <taxon>campanulids</taxon>
        <taxon>Asterales</taxon>
        <taxon>Asteraceae</taxon>
        <taxon>Asteroideae</taxon>
        <taxon>Heliantheae alliance</taxon>
        <taxon>Eupatorieae</taxon>
        <taxon>Mikania</taxon>
    </lineage>
</organism>
<dbReference type="AlphaFoldDB" id="A0A5N6Q814"/>
<gene>
    <name evidence="1" type="ORF">E3N88_03137</name>
</gene>
<protein>
    <submittedName>
        <fullName evidence="1">Uncharacterized protein</fullName>
    </submittedName>
</protein>
<sequence>MDQRTTAYTLQPQHYWANQSRFWKLRIPLVEDYHQQLKPSKITYMMGPLQMYRPRRPSLWFHRSSNAVISRTFLHEKYELGKMSVSFCIYEPGHPLKHRAKSIVVVMVVQLVVIGAPAEIGGVGPEATTISILREAF</sequence>
<comment type="caution">
    <text evidence="1">The sequence shown here is derived from an EMBL/GenBank/DDBJ whole genome shotgun (WGS) entry which is preliminary data.</text>
</comment>
<proteinExistence type="predicted"/>
<dbReference type="EMBL" id="SZYD01000001">
    <property type="protein sequence ID" value="KAD7480001.1"/>
    <property type="molecule type" value="Genomic_DNA"/>
</dbReference>
<reference evidence="1 2" key="1">
    <citation type="submission" date="2019-05" db="EMBL/GenBank/DDBJ databases">
        <title>Mikania micrantha, genome provides insights into the molecular mechanism of rapid growth.</title>
        <authorList>
            <person name="Liu B."/>
        </authorList>
    </citation>
    <scope>NUCLEOTIDE SEQUENCE [LARGE SCALE GENOMIC DNA]</scope>
    <source>
        <strain evidence="1">NLD-2019</strain>
        <tissue evidence="1">Leaf</tissue>
    </source>
</reference>
<evidence type="ECO:0000313" key="2">
    <source>
        <dbReference type="Proteomes" id="UP000326396"/>
    </source>
</evidence>
<dbReference type="Proteomes" id="UP000326396">
    <property type="component" value="Linkage Group LG1"/>
</dbReference>